<dbReference type="Proteomes" id="UP000321570">
    <property type="component" value="Unassembled WGS sequence"/>
</dbReference>
<protein>
    <submittedName>
        <fullName evidence="1">Uncharacterized protein</fullName>
    </submittedName>
</protein>
<evidence type="ECO:0000313" key="2">
    <source>
        <dbReference type="Proteomes" id="UP000321570"/>
    </source>
</evidence>
<gene>
    <name evidence="1" type="ORF">WMSIL1_LOCUS13560</name>
</gene>
<organism evidence="1 2">
    <name type="scientific">Hymenolepis diminuta</name>
    <name type="common">Rat tapeworm</name>
    <dbReference type="NCBI Taxonomy" id="6216"/>
    <lineage>
        <taxon>Eukaryota</taxon>
        <taxon>Metazoa</taxon>
        <taxon>Spiralia</taxon>
        <taxon>Lophotrochozoa</taxon>
        <taxon>Platyhelminthes</taxon>
        <taxon>Cestoda</taxon>
        <taxon>Eucestoda</taxon>
        <taxon>Cyclophyllidea</taxon>
        <taxon>Hymenolepididae</taxon>
        <taxon>Hymenolepis</taxon>
    </lineage>
</organism>
<name>A0A564Z8A2_HYMDI</name>
<proteinExistence type="predicted"/>
<dbReference type="EMBL" id="CABIJS010000697">
    <property type="protein sequence ID" value="VUZ55690.1"/>
    <property type="molecule type" value="Genomic_DNA"/>
</dbReference>
<feature type="non-terminal residue" evidence="1">
    <location>
        <position position="57"/>
    </location>
</feature>
<accession>A0A564Z8A2</accession>
<reference evidence="1 2" key="1">
    <citation type="submission" date="2019-07" db="EMBL/GenBank/DDBJ databases">
        <authorList>
            <person name="Jastrzebski P J."/>
            <person name="Paukszto L."/>
            <person name="Jastrzebski P J."/>
        </authorList>
    </citation>
    <scope>NUCLEOTIDE SEQUENCE [LARGE SCALE GENOMIC DNA]</scope>
    <source>
        <strain evidence="1 2">WMS-il1</strain>
    </source>
</reference>
<evidence type="ECO:0000313" key="1">
    <source>
        <dbReference type="EMBL" id="VUZ55690.1"/>
    </source>
</evidence>
<dbReference type="AlphaFoldDB" id="A0A564Z8A2"/>
<sequence length="57" mass="6393">MDNLSPYPLGLLREIIINLNSQLSFHDDKPNIYHLVMVRVIGGIFLSTSVTPEIPNS</sequence>
<keyword evidence="2" id="KW-1185">Reference proteome</keyword>